<dbReference type="Pfam" id="PF14062">
    <property type="entry name" value="DUF4253"/>
    <property type="match status" value="1"/>
</dbReference>
<protein>
    <submittedName>
        <fullName evidence="2">DUF4253 domain-containing protein</fullName>
    </submittedName>
</protein>
<reference evidence="2 3" key="1">
    <citation type="submission" date="2023-03" db="EMBL/GenBank/DDBJ databases">
        <title>Bacillus Genome Sequencing.</title>
        <authorList>
            <person name="Dunlap C."/>
        </authorList>
    </citation>
    <scope>NUCLEOTIDE SEQUENCE [LARGE SCALE GENOMIC DNA]</scope>
    <source>
        <strain evidence="2 3">B-59205</strain>
    </source>
</reference>
<sequence>MVEEMLNYLQKCPIKVLSSAEWSEQEGLLIVPAYNLLEMLEEVCEEYDTLSDFVQQQRQDMQNISMEDIWRKIGKSNLFHLELELSEKSFEEIYQLSSSHTINESLLDEVYKESHVSSFIVEEEWINERNEYEEGQVIVMHLPKEKAFEAALWMPMGGFNECPLPLYQATIMKHWQEQYGAKPVAVTQDSWILKAEKTPTTFEEALQLAKEHVLYCQYVLEAFSTIGEYANYLMKEPVWYFWWD</sequence>
<dbReference type="Proteomes" id="UP001344888">
    <property type="component" value="Unassembled WGS sequence"/>
</dbReference>
<evidence type="ECO:0000313" key="2">
    <source>
        <dbReference type="EMBL" id="MEC1176985.1"/>
    </source>
</evidence>
<accession>A0AAW9NHT5</accession>
<dbReference type="InterPro" id="IPR025349">
    <property type="entry name" value="DUF4253"/>
</dbReference>
<gene>
    <name evidence="2" type="ORF">P9B03_00590</name>
</gene>
<organism evidence="2 3">
    <name type="scientific">Metasolibacillus meyeri</name>
    <dbReference type="NCBI Taxonomy" id="1071052"/>
    <lineage>
        <taxon>Bacteria</taxon>
        <taxon>Bacillati</taxon>
        <taxon>Bacillota</taxon>
        <taxon>Bacilli</taxon>
        <taxon>Bacillales</taxon>
        <taxon>Caryophanaceae</taxon>
        <taxon>Metasolibacillus</taxon>
    </lineage>
</organism>
<comment type="caution">
    <text evidence="2">The sequence shown here is derived from an EMBL/GenBank/DDBJ whole genome shotgun (WGS) entry which is preliminary data.</text>
</comment>
<evidence type="ECO:0000313" key="3">
    <source>
        <dbReference type="Proteomes" id="UP001344888"/>
    </source>
</evidence>
<dbReference type="AlphaFoldDB" id="A0AAW9NHT5"/>
<evidence type="ECO:0000259" key="1">
    <source>
        <dbReference type="Pfam" id="PF14062"/>
    </source>
</evidence>
<name>A0AAW9NHT5_9BACL</name>
<dbReference type="RefSeq" id="WP_326121193.1">
    <property type="nucleotide sequence ID" value="NZ_JARSFG010000002.1"/>
</dbReference>
<proteinExistence type="predicted"/>
<feature type="domain" description="DUF4253" evidence="1">
    <location>
        <begin position="139"/>
        <end position="244"/>
    </location>
</feature>
<dbReference type="EMBL" id="JARSFG010000002">
    <property type="protein sequence ID" value="MEC1176985.1"/>
    <property type="molecule type" value="Genomic_DNA"/>
</dbReference>
<keyword evidence="3" id="KW-1185">Reference proteome</keyword>